<dbReference type="PANTHER" id="PTHR33751:SF9">
    <property type="entry name" value="CYTOCHROME C4"/>
    <property type="match status" value="1"/>
</dbReference>
<dbReference type="Gene3D" id="1.10.760.10">
    <property type="entry name" value="Cytochrome c-like domain"/>
    <property type="match status" value="1"/>
</dbReference>
<evidence type="ECO:0000256" key="4">
    <source>
        <dbReference type="ARBA" id="ARBA00022982"/>
    </source>
</evidence>
<dbReference type="SUPFAM" id="SSF46626">
    <property type="entry name" value="Cytochrome c"/>
    <property type="match status" value="1"/>
</dbReference>
<evidence type="ECO:0000256" key="6">
    <source>
        <dbReference type="PROSITE-ProRule" id="PRU00433"/>
    </source>
</evidence>
<feature type="chain" id="PRO_5020923582" evidence="7">
    <location>
        <begin position="34"/>
        <end position="120"/>
    </location>
</feature>
<keyword evidence="1" id="KW-0813">Transport</keyword>
<evidence type="ECO:0000256" key="3">
    <source>
        <dbReference type="ARBA" id="ARBA00022723"/>
    </source>
</evidence>
<evidence type="ECO:0000256" key="2">
    <source>
        <dbReference type="ARBA" id="ARBA00022617"/>
    </source>
</evidence>
<organism evidence="9 10">
    <name type="scientific">Sphaerotilus mobilis</name>
    <dbReference type="NCBI Taxonomy" id="47994"/>
    <lineage>
        <taxon>Bacteria</taxon>
        <taxon>Pseudomonadati</taxon>
        <taxon>Pseudomonadota</taxon>
        <taxon>Betaproteobacteria</taxon>
        <taxon>Burkholderiales</taxon>
        <taxon>Sphaerotilaceae</taxon>
        <taxon>Sphaerotilus</taxon>
    </lineage>
</organism>
<evidence type="ECO:0000256" key="7">
    <source>
        <dbReference type="SAM" id="SignalP"/>
    </source>
</evidence>
<dbReference type="Proteomes" id="UP000293433">
    <property type="component" value="Unassembled WGS sequence"/>
</dbReference>
<keyword evidence="10" id="KW-1185">Reference proteome</keyword>
<feature type="signal peptide" evidence="7">
    <location>
        <begin position="1"/>
        <end position="33"/>
    </location>
</feature>
<dbReference type="EMBL" id="SGWV01000009">
    <property type="protein sequence ID" value="RZS54752.1"/>
    <property type="molecule type" value="Genomic_DNA"/>
</dbReference>
<dbReference type="GO" id="GO:0009055">
    <property type="term" value="F:electron transfer activity"/>
    <property type="evidence" value="ECO:0007669"/>
    <property type="project" value="InterPro"/>
</dbReference>
<dbReference type="GO" id="GO:0046872">
    <property type="term" value="F:metal ion binding"/>
    <property type="evidence" value="ECO:0007669"/>
    <property type="project" value="UniProtKB-KW"/>
</dbReference>
<feature type="domain" description="Cytochrome c" evidence="8">
    <location>
        <begin position="24"/>
        <end position="112"/>
    </location>
</feature>
<gene>
    <name evidence="9" type="ORF">EV685_2236</name>
</gene>
<name>A0A4Q7LKP4_9BURK</name>
<dbReference type="OrthoDB" id="5295860at2"/>
<dbReference type="RefSeq" id="WP_130482076.1">
    <property type="nucleotide sequence ID" value="NZ_SGWV01000009.1"/>
</dbReference>
<dbReference type="PANTHER" id="PTHR33751">
    <property type="entry name" value="CBB3-TYPE CYTOCHROME C OXIDASE SUBUNIT FIXP"/>
    <property type="match status" value="1"/>
</dbReference>
<keyword evidence="3 6" id="KW-0479">Metal-binding</keyword>
<accession>A0A4Q7LKP4</accession>
<reference evidence="9 10" key="1">
    <citation type="submission" date="2019-02" db="EMBL/GenBank/DDBJ databases">
        <title>Genomic Encyclopedia of Type Strains, Phase IV (KMG-IV): sequencing the most valuable type-strain genomes for metagenomic binning, comparative biology and taxonomic classification.</title>
        <authorList>
            <person name="Goeker M."/>
        </authorList>
    </citation>
    <scope>NUCLEOTIDE SEQUENCE [LARGE SCALE GENOMIC DNA]</scope>
    <source>
        <strain evidence="9 10">DSM 10617</strain>
    </source>
</reference>
<evidence type="ECO:0000256" key="1">
    <source>
        <dbReference type="ARBA" id="ARBA00022448"/>
    </source>
</evidence>
<keyword evidence="5 6" id="KW-0408">Iron</keyword>
<dbReference type="PROSITE" id="PS51007">
    <property type="entry name" value="CYTC"/>
    <property type="match status" value="1"/>
</dbReference>
<evidence type="ECO:0000256" key="5">
    <source>
        <dbReference type="ARBA" id="ARBA00023004"/>
    </source>
</evidence>
<dbReference type="Pfam" id="PF00034">
    <property type="entry name" value="Cytochrom_C"/>
    <property type="match status" value="1"/>
</dbReference>
<keyword evidence="2 6" id="KW-0349">Heme</keyword>
<dbReference type="InterPro" id="IPR009056">
    <property type="entry name" value="Cyt_c-like_dom"/>
</dbReference>
<evidence type="ECO:0000259" key="8">
    <source>
        <dbReference type="PROSITE" id="PS51007"/>
    </source>
</evidence>
<keyword evidence="4" id="KW-0249">Electron transport</keyword>
<keyword evidence="7" id="KW-0732">Signal</keyword>
<evidence type="ECO:0000313" key="10">
    <source>
        <dbReference type="Proteomes" id="UP000293433"/>
    </source>
</evidence>
<comment type="caution">
    <text evidence="9">The sequence shown here is derived from an EMBL/GenBank/DDBJ whole genome shotgun (WGS) entry which is preliminary data.</text>
</comment>
<proteinExistence type="predicted"/>
<dbReference type="InterPro" id="IPR036909">
    <property type="entry name" value="Cyt_c-like_dom_sf"/>
</dbReference>
<protein>
    <submittedName>
        <fullName evidence="9">Cytochrome c553</fullName>
    </submittedName>
</protein>
<sequence>MKVFQAGRDAVAATLTTLALASGLAAASGSALAADPVAGRQKAGMCATCHGPLGMGQTPDAPHLAGQPAIYLDAQLKAFRSGARRHEVMNVMARPLSDVDIANLAAWYASLKIDVVPPPD</sequence>
<dbReference type="AlphaFoldDB" id="A0A4Q7LKP4"/>
<evidence type="ECO:0000313" key="9">
    <source>
        <dbReference type="EMBL" id="RZS54752.1"/>
    </source>
</evidence>
<dbReference type="GO" id="GO:0020037">
    <property type="term" value="F:heme binding"/>
    <property type="evidence" value="ECO:0007669"/>
    <property type="project" value="InterPro"/>
</dbReference>
<dbReference type="InterPro" id="IPR050597">
    <property type="entry name" value="Cytochrome_c_Oxidase_Subunit"/>
</dbReference>